<evidence type="ECO:0000313" key="8">
    <source>
        <dbReference type="EMBL" id="EXI69418.1"/>
    </source>
</evidence>
<dbReference type="EMBL" id="JFAX01000002">
    <property type="protein sequence ID" value="EXI69418.1"/>
    <property type="molecule type" value="Genomic_DNA"/>
</dbReference>
<dbReference type="PROSITE" id="PS51379">
    <property type="entry name" value="4FE4S_FER_2"/>
    <property type="match status" value="2"/>
</dbReference>
<comment type="caution">
    <text evidence="8">The sequence shown here is derived from an EMBL/GenBank/DDBJ whole genome shotgun (WGS) entry which is preliminary data.</text>
</comment>
<sequence>MQTNLADFIRDTPVGREADAILRSCVHCGFCTATCPTFQLLGDELDGPRGRIYLIKQMLEGGLVSETTQLHLDRCLSCRSCETTCPSGVRYHRLLEIGREVVERKVPRPLAARVMRFLLCEALPRNWIFRPAVRVGQAMRPLLPRALADKVPPAAARAARPWPRAAGHRRRMIALAGCVQPTLTPATNAATARVLDRLGIELAEVPAAACCGALRYHLQAQEKALDDMRQVIDAWWPEVESGRVEAFVMTASGCGEHVRVYGELLQHDPAYAAKAARIAQMTRDVSEILAGEQDRLVELLRAAGGGSGERVAFHSPCTLQHAQKIRGVVEGLLAAAGYQLSPVADAHLCCGSAGTYSISQPVLATQLRDNKLAAMNAGRPAFLVTANIGCQTHLQSGSATPVRHWIELIDERLGKAS</sequence>
<dbReference type="Pfam" id="PF13183">
    <property type="entry name" value="Fer4_8"/>
    <property type="match status" value="1"/>
</dbReference>
<dbReference type="GO" id="GO:0051539">
    <property type="term" value="F:4 iron, 4 sulfur cluster binding"/>
    <property type="evidence" value="ECO:0007669"/>
    <property type="project" value="UniProtKB-UniRule"/>
</dbReference>
<feature type="domain" description="4Fe-4S ferredoxin-type" evidence="7">
    <location>
        <begin position="66"/>
        <end position="95"/>
    </location>
</feature>
<name>A0A011MHN0_9PROT</name>
<keyword evidence="6" id="KW-0249">Electron transport</keyword>
<keyword evidence="1 6" id="KW-0004">4Fe-4S</keyword>
<evidence type="ECO:0000256" key="6">
    <source>
        <dbReference type="PIRNR" id="PIRNR000139"/>
    </source>
</evidence>
<evidence type="ECO:0000256" key="5">
    <source>
        <dbReference type="ARBA" id="ARBA00023014"/>
    </source>
</evidence>
<dbReference type="PROSITE" id="PS00198">
    <property type="entry name" value="4FE4S_FER_1"/>
    <property type="match status" value="1"/>
</dbReference>
<dbReference type="InterPro" id="IPR017900">
    <property type="entry name" value="4Fe4S_Fe_S_CS"/>
</dbReference>
<dbReference type="InterPro" id="IPR004017">
    <property type="entry name" value="Cys_rich_dom"/>
</dbReference>
<dbReference type="PIRSF" id="PIRSF000139">
    <property type="entry name" value="Glc_ox_4Fe-4S"/>
    <property type="match status" value="1"/>
</dbReference>
<dbReference type="NCBIfam" id="NF008434">
    <property type="entry name" value="PRK11274.1"/>
    <property type="match status" value="1"/>
</dbReference>
<evidence type="ECO:0000259" key="7">
    <source>
        <dbReference type="PROSITE" id="PS51379"/>
    </source>
</evidence>
<keyword evidence="6" id="KW-0813">Transport</keyword>
<keyword evidence="4 6" id="KW-0408">Iron</keyword>
<dbReference type="InterPro" id="IPR012257">
    <property type="entry name" value="Glc_ox_4Fe-4S"/>
</dbReference>
<reference evidence="8" key="1">
    <citation type="submission" date="2014-02" db="EMBL/GenBank/DDBJ databases">
        <title>Expanding our view of genomic diversity in Candidatus Accumulibacter clades.</title>
        <authorList>
            <person name="Skennerton C.T."/>
            <person name="Barr J.J."/>
            <person name="Slater F.R."/>
            <person name="Bond P.L."/>
            <person name="Tyson G.W."/>
        </authorList>
    </citation>
    <scope>NUCLEOTIDE SEQUENCE [LARGE SCALE GENOMIC DNA]</scope>
</reference>
<gene>
    <name evidence="8" type="primary">lutA_1</name>
    <name evidence="8" type="ORF">AW08_00630</name>
</gene>
<dbReference type="AlphaFoldDB" id="A0A011MHN0"/>
<keyword evidence="3" id="KW-0677">Repeat</keyword>
<dbReference type="EC" id="1.1.99.14" evidence="6"/>
<feature type="domain" description="4Fe-4S ferredoxin-type" evidence="7">
    <location>
        <begin position="16"/>
        <end position="47"/>
    </location>
</feature>
<keyword evidence="5 6" id="KW-0411">Iron-sulfur</keyword>
<keyword evidence="9" id="KW-1185">Reference proteome</keyword>
<dbReference type="Gene3D" id="1.10.1060.10">
    <property type="entry name" value="Alpha-helical ferredoxin"/>
    <property type="match status" value="1"/>
</dbReference>
<accession>A0A011MHN0</accession>
<dbReference type="InterPro" id="IPR009051">
    <property type="entry name" value="Helical_ferredxn"/>
</dbReference>
<dbReference type="GO" id="GO:0019154">
    <property type="term" value="F:glycolate dehydrogenase activity"/>
    <property type="evidence" value="ECO:0007669"/>
    <property type="project" value="UniProtKB-EC"/>
</dbReference>
<comment type="cofactor">
    <cofactor evidence="6">
        <name>[4Fe-4S] cluster</name>
        <dbReference type="ChEBI" id="CHEBI:49883"/>
    </cofactor>
    <text evidence="6">Binds 2 [4Fe-4S] clusters.</text>
</comment>
<dbReference type="SUPFAM" id="SSF54862">
    <property type="entry name" value="4Fe-4S ferredoxins"/>
    <property type="match status" value="1"/>
</dbReference>
<dbReference type="Pfam" id="PF02754">
    <property type="entry name" value="CCG"/>
    <property type="match status" value="2"/>
</dbReference>
<dbReference type="Proteomes" id="UP000020218">
    <property type="component" value="Unassembled WGS sequence"/>
</dbReference>
<comment type="catalytic activity">
    <reaction evidence="6">
        <text>glycolate + A = glyoxylate + AH2</text>
        <dbReference type="Rhea" id="RHEA:21264"/>
        <dbReference type="ChEBI" id="CHEBI:13193"/>
        <dbReference type="ChEBI" id="CHEBI:17499"/>
        <dbReference type="ChEBI" id="CHEBI:29805"/>
        <dbReference type="ChEBI" id="CHEBI:36655"/>
        <dbReference type="EC" id="1.1.99.14"/>
    </reaction>
</comment>
<proteinExistence type="predicted"/>
<dbReference type="PANTHER" id="PTHR32479:SF17">
    <property type="entry name" value="GLYCOLATE OXIDASE IRON-SULFUR SUBUNIT"/>
    <property type="match status" value="1"/>
</dbReference>
<dbReference type="PANTHER" id="PTHR32479">
    <property type="entry name" value="GLYCOLATE OXIDASE IRON-SULFUR SUBUNIT"/>
    <property type="match status" value="1"/>
</dbReference>
<evidence type="ECO:0000256" key="1">
    <source>
        <dbReference type="ARBA" id="ARBA00022485"/>
    </source>
</evidence>
<comment type="function">
    <text evidence="6">Component of a complex that catalyzes the oxidation of glycolate to glyoxylate.</text>
</comment>
<comment type="catalytic activity">
    <reaction evidence="6">
        <text>(R)-lactate + A = pyruvate + AH2</text>
        <dbReference type="Rhea" id="RHEA:15089"/>
        <dbReference type="ChEBI" id="CHEBI:13193"/>
        <dbReference type="ChEBI" id="CHEBI:15361"/>
        <dbReference type="ChEBI" id="CHEBI:16004"/>
        <dbReference type="ChEBI" id="CHEBI:17499"/>
    </reaction>
</comment>
<evidence type="ECO:0000313" key="9">
    <source>
        <dbReference type="Proteomes" id="UP000020218"/>
    </source>
</evidence>
<organism evidence="8 9">
    <name type="scientific">Candidatus Accumulibacter adjunctus</name>
    <dbReference type="NCBI Taxonomy" id="1454001"/>
    <lineage>
        <taxon>Bacteria</taxon>
        <taxon>Pseudomonadati</taxon>
        <taxon>Pseudomonadota</taxon>
        <taxon>Betaproteobacteria</taxon>
        <taxon>Candidatus Accumulibacter</taxon>
    </lineage>
</organism>
<evidence type="ECO:0000256" key="2">
    <source>
        <dbReference type="ARBA" id="ARBA00022723"/>
    </source>
</evidence>
<dbReference type="STRING" id="1454001.AW08_00630"/>
<dbReference type="FunFam" id="1.10.1060.10:FF:000012">
    <property type="entry name" value="Glycolate oxidase iron-sulfur subunit"/>
    <property type="match status" value="1"/>
</dbReference>
<evidence type="ECO:0000256" key="3">
    <source>
        <dbReference type="ARBA" id="ARBA00022737"/>
    </source>
</evidence>
<evidence type="ECO:0000256" key="4">
    <source>
        <dbReference type="ARBA" id="ARBA00023004"/>
    </source>
</evidence>
<dbReference type="GO" id="GO:0046872">
    <property type="term" value="F:metal ion binding"/>
    <property type="evidence" value="ECO:0007669"/>
    <property type="project" value="UniProtKB-UniRule"/>
</dbReference>
<dbReference type="PATRIC" id="fig|1454001.3.peg.608"/>
<keyword evidence="2 6" id="KW-0479">Metal-binding</keyword>
<protein>
    <recommendedName>
        <fullName evidence="6">Glycolate oxidase iron-sulfur subunit</fullName>
        <ecNumber evidence="6">1.1.99.14</ecNumber>
    </recommendedName>
</protein>
<dbReference type="InterPro" id="IPR017896">
    <property type="entry name" value="4Fe4S_Fe-S-bd"/>
</dbReference>